<reference evidence="1" key="1">
    <citation type="submission" date="2023-08" db="EMBL/GenBank/DDBJ databases">
        <authorList>
            <person name="Messyasz A."/>
            <person name="Mannisto M.K."/>
            <person name="Kerkhof L.J."/>
            <person name="Haggblom M."/>
        </authorList>
    </citation>
    <scope>NUCLEOTIDE SEQUENCE</scope>
    <source>
        <strain evidence="1">X5P6</strain>
    </source>
</reference>
<proteinExistence type="predicted"/>
<accession>A0AAU7ZQF2</accession>
<reference evidence="1" key="2">
    <citation type="journal article" date="2024" name="Environ. Microbiol.">
        <title>Genome analysis and description of Tunturibacter gen. nov. expands the diversity of Terriglobia in tundra soils.</title>
        <authorList>
            <person name="Messyasz A."/>
            <person name="Mannisto M.K."/>
            <person name="Kerkhof L.J."/>
            <person name="Haggblom M.M."/>
        </authorList>
    </citation>
    <scope>NUCLEOTIDE SEQUENCE</scope>
    <source>
        <strain evidence="1">X5P6</strain>
    </source>
</reference>
<dbReference type="EMBL" id="CP132942">
    <property type="protein sequence ID" value="XCB33204.1"/>
    <property type="molecule type" value="Genomic_DNA"/>
</dbReference>
<evidence type="ECO:0000313" key="1">
    <source>
        <dbReference type="EMBL" id="XCB33204.1"/>
    </source>
</evidence>
<sequence>MDEQVEISPQFSPSLIDVSDASIAGEGVSIPVAADRLYQFAALTAGLFLLFTLL</sequence>
<protein>
    <submittedName>
        <fullName evidence="1">Uncharacterized protein</fullName>
    </submittedName>
</protein>
<organism evidence="1">
    <name type="scientific">Tunturiibacter psychrotolerans</name>
    <dbReference type="NCBI Taxonomy" id="3069686"/>
    <lineage>
        <taxon>Bacteria</taxon>
        <taxon>Pseudomonadati</taxon>
        <taxon>Acidobacteriota</taxon>
        <taxon>Terriglobia</taxon>
        <taxon>Terriglobales</taxon>
        <taxon>Acidobacteriaceae</taxon>
        <taxon>Tunturiibacter</taxon>
    </lineage>
</organism>
<dbReference type="KEGG" id="tpsc:RBB77_22765"/>
<dbReference type="RefSeq" id="WP_353064047.1">
    <property type="nucleotide sequence ID" value="NZ_CP132942.1"/>
</dbReference>
<dbReference type="AlphaFoldDB" id="A0AAU7ZQF2"/>
<name>A0AAU7ZQF2_9BACT</name>
<gene>
    <name evidence="1" type="ORF">RBB77_22765</name>
</gene>